<reference evidence="3 4" key="1">
    <citation type="journal article" date="2012" name="BMC Genomics">
        <title>Tools to kill: Genome of one of the most destructive plant pathogenic fungi Macrophomina phaseolina.</title>
        <authorList>
            <person name="Islam M.S."/>
            <person name="Haque M.S."/>
            <person name="Islam M.M."/>
            <person name="Emdad E.M."/>
            <person name="Halim A."/>
            <person name="Hossen Q.M.M."/>
            <person name="Hossain M.Z."/>
            <person name="Ahmed B."/>
            <person name="Rahim S."/>
            <person name="Rahman M.S."/>
            <person name="Alam M.M."/>
            <person name="Hou S."/>
            <person name="Wan X."/>
            <person name="Saito J.A."/>
            <person name="Alam M."/>
        </authorList>
    </citation>
    <scope>NUCLEOTIDE SEQUENCE [LARGE SCALE GENOMIC DNA]</scope>
    <source>
        <strain evidence="3 4">MS6</strain>
    </source>
</reference>
<feature type="region of interest" description="Disordered" evidence="1">
    <location>
        <begin position="329"/>
        <end position="366"/>
    </location>
</feature>
<proteinExistence type="predicted"/>
<accession>K2S4D7</accession>
<feature type="region of interest" description="Disordered" evidence="1">
    <location>
        <begin position="378"/>
        <end position="511"/>
    </location>
</feature>
<feature type="compositionally biased region" description="Basic and acidic residues" evidence="1">
    <location>
        <begin position="625"/>
        <end position="638"/>
    </location>
</feature>
<sequence>MEPPIRYSISAPSKRFYSVLVICQLALLSMVVAVILITVNYRNLKSSNGRVGYVLWLVISACATSLLAFTAFIFWHKRRRMRYMQDKLKSMQMSAEAQGSQKRLEAASVAPQLRTETDHRQSILLAQHTPVGGAELFNDHISRNSALPDNGGRRRQYSSAAGEGCELSLFQTHLSSHDSTETIANTLIRTPPRIAHRAPRLQVEQWSGNENAQGTSTAGPGWLLSLPLATHDTQRQRESTTTRLFQDDPTMIDLFHGLRGDNTSSPAENVLSFTSPLSSRHLFTADDASTTPLSTACTLAARRRQSLRTAPANRSSAALPNIFNDHDATDTASCSSSSSSSSTSIPFPFRPRQARSPPPSISFSPDYDTVLPSFPLPPTHARFSDAPSSPLARTSPPPSSPLWQWTPSTRARRRSRTARLGPIVITQQQEKTDTTDTAEDNTDPPTATPEERAVWSRMNAPVGGSPSPSSSSQENSDADDDKRRRGASSSSPSSVCTVVHHHPALKQGESVKALDGAMGRMRGRAGRGGSVFVEILKERTAMPTATPTPVLMMGLEARRDSHVDVDAGEEDEVSPGGKTLTDVSTLRLVPSNSSETKGSMGHVKAAESPERRPSSRGLAPLDSLTEEKYARLDGERWA</sequence>
<dbReference type="OrthoDB" id="3944745at2759"/>
<dbReference type="EMBL" id="AHHD01000102">
    <property type="protein sequence ID" value="EKG19892.1"/>
    <property type="molecule type" value="Genomic_DNA"/>
</dbReference>
<dbReference type="HOGENOM" id="CLU_428976_0_0_1"/>
<feature type="transmembrane region" description="Helical" evidence="2">
    <location>
        <begin position="16"/>
        <end position="41"/>
    </location>
</feature>
<feature type="compositionally biased region" description="Low complexity" evidence="1">
    <location>
        <begin position="333"/>
        <end position="344"/>
    </location>
</feature>
<evidence type="ECO:0000256" key="1">
    <source>
        <dbReference type="SAM" id="MobiDB-lite"/>
    </source>
</evidence>
<evidence type="ECO:0000313" key="4">
    <source>
        <dbReference type="Proteomes" id="UP000007129"/>
    </source>
</evidence>
<keyword evidence="2" id="KW-0812">Transmembrane</keyword>
<keyword evidence="2" id="KW-0472">Membrane</keyword>
<name>K2S4D7_MACPH</name>
<dbReference type="InParanoid" id="K2S4D7"/>
<dbReference type="Proteomes" id="UP000007129">
    <property type="component" value="Unassembled WGS sequence"/>
</dbReference>
<gene>
    <name evidence="3" type="ORF">MPH_02819</name>
</gene>
<protein>
    <submittedName>
        <fullName evidence="3">Uncharacterized protein</fullName>
    </submittedName>
</protein>
<organism evidence="3 4">
    <name type="scientific">Macrophomina phaseolina (strain MS6)</name>
    <name type="common">Charcoal rot fungus</name>
    <dbReference type="NCBI Taxonomy" id="1126212"/>
    <lineage>
        <taxon>Eukaryota</taxon>
        <taxon>Fungi</taxon>
        <taxon>Dikarya</taxon>
        <taxon>Ascomycota</taxon>
        <taxon>Pezizomycotina</taxon>
        <taxon>Dothideomycetes</taxon>
        <taxon>Dothideomycetes incertae sedis</taxon>
        <taxon>Botryosphaeriales</taxon>
        <taxon>Botryosphaeriaceae</taxon>
        <taxon>Macrophomina</taxon>
    </lineage>
</organism>
<feature type="compositionally biased region" description="Basic and acidic residues" evidence="1">
    <location>
        <begin position="604"/>
        <end position="613"/>
    </location>
</feature>
<feature type="transmembrane region" description="Helical" evidence="2">
    <location>
        <begin position="53"/>
        <end position="75"/>
    </location>
</feature>
<evidence type="ECO:0000313" key="3">
    <source>
        <dbReference type="EMBL" id="EKG19892.1"/>
    </source>
</evidence>
<evidence type="ECO:0000256" key="2">
    <source>
        <dbReference type="SAM" id="Phobius"/>
    </source>
</evidence>
<dbReference type="VEuPathDB" id="FungiDB:MPH_02819"/>
<comment type="caution">
    <text evidence="3">The sequence shown here is derived from an EMBL/GenBank/DDBJ whole genome shotgun (WGS) entry which is preliminary data.</text>
</comment>
<dbReference type="AlphaFoldDB" id="K2S4D7"/>
<keyword evidence="2" id="KW-1133">Transmembrane helix</keyword>
<feature type="region of interest" description="Disordered" evidence="1">
    <location>
        <begin position="566"/>
        <end position="638"/>
    </location>
</feature>